<feature type="compositionally biased region" description="Low complexity" evidence="2">
    <location>
        <begin position="319"/>
        <end position="337"/>
    </location>
</feature>
<feature type="region of interest" description="Disordered" evidence="2">
    <location>
        <begin position="127"/>
        <end position="166"/>
    </location>
</feature>
<dbReference type="GO" id="GO:0008270">
    <property type="term" value="F:zinc ion binding"/>
    <property type="evidence" value="ECO:0007669"/>
    <property type="project" value="UniProtKB-KW"/>
</dbReference>
<evidence type="ECO:0000313" key="5">
    <source>
        <dbReference type="Proteomes" id="UP001342314"/>
    </source>
</evidence>
<protein>
    <recommendedName>
        <fullName evidence="3">C2H2-type domain-containing protein</fullName>
    </recommendedName>
</protein>
<evidence type="ECO:0000256" key="2">
    <source>
        <dbReference type="SAM" id="MobiDB-lite"/>
    </source>
</evidence>
<dbReference type="InterPro" id="IPR013087">
    <property type="entry name" value="Znf_C2H2_type"/>
</dbReference>
<proteinExistence type="predicted"/>
<dbReference type="InterPro" id="IPR036236">
    <property type="entry name" value="Znf_C2H2_sf"/>
</dbReference>
<feature type="region of interest" description="Disordered" evidence="2">
    <location>
        <begin position="77"/>
        <end position="113"/>
    </location>
</feature>
<keyword evidence="1" id="KW-0479">Metal-binding</keyword>
<feature type="compositionally biased region" description="Polar residues" evidence="2">
    <location>
        <begin position="1"/>
        <end position="10"/>
    </location>
</feature>
<feature type="compositionally biased region" description="Low complexity" evidence="2">
    <location>
        <begin position="372"/>
        <end position="420"/>
    </location>
</feature>
<dbReference type="Proteomes" id="UP001342314">
    <property type="component" value="Unassembled WGS sequence"/>
</dbReference>
<name>A0AAV5GXW1_9BASI</name>
<reference evidence="4 5" key="1">
    <citation type="submission" date="2021-12" db="EMBL/GenBank/DDBJ databases">
        <title>High titer production of polyol ester of fatty acids by Rhodotorula paludigena BS15 towards product separation-free biomass refinery.</title>
        <authorList>
            <person name="Mano J."/>
            <person name="Ono H."/>
            <person name="Tanaka T."/>
            <person name="Naito K."/>
            <person name="Sushida H."/>
            <person name="Ike M."/>
            <person name="Tokuyasu K."/>
            <person name="Kitaoka M."/>
        </authorList>
    </citation>
    <scope>NUCLEOTIDE SEQUENCE [LARGE SCALE GENOMIC DNA]</scope>
    <source>
        <strain evidence="4 5">BS15</strain>
    </source>
</reference>
<evidence type="ECO:0000313" key="4">
    <source>
        <dbReference type="EMBL" id="GJN93353.1"/>
    </source>
</evidence>
<keyword evidence="5" id="KW-1185">Reference proteome</keyword>
<dbReference type="SUPFAM" id="SSF57667">
    <property type="entry name" value="beta-beta-alpha zinc fingers"/>
    <property type="match status" value="1"/>
</dbReference>
<evidence type="ECO:0000256" key="1">
    <source>
        <dbReference type="PROSITE-ProRule" id="PRU00042"/>
    </source>
</evidence>
<comment type="caution">
    <text evidence="4">The sequence shown here is derived from an EMBL/GenBank/DDBJ whole genome shotgun (WGS) entry which is preliminary data.</text>
</comment>
<dbReference type="AlphaFoldDB" id="A0AAV5GXW1"/>
<keyword evidence="1" id="KW-0863">Zinc-finger</keyword>
<feature type="compositionally biased region" description="Polar residues" evidence="2">
    <location>
        <begin position="151"/>
        <end position="164"/>
    </location>
</feature>
<dbReference type="Gene3D" id="3.30.160.60">
    <property type="entry name" value="Classic Zinc Finger"/>
    <property type="match status" value="1"/>
</dbReference>
<gene>
    <name evidence="4" type="ORF">Rhopal_006406-T1</name>
</gene>
<feature type="compositionally biased region" description="Low complexity" evidence="2">
    <location>
        <begin position="192"/>
        <end position="214"/>
    </location>
</feature>
<dbReference type="EMBL" id="BQKY01000013">
    <property type="protein sequence ID" value="GJN93353.1"/>
    <property type="molecule type" value="Genomic_DNA"/>
</dbReference>
<dbReference type="PROSITE" id="PS50157">
    <property type="entry name" value="ZINC_FINGER_C2H2_2"/>
    <property type="match status" value="1"/>
</dbReference>
<keyword evidence="1" id="KW-0862">Zinc</keyword>
<feature type="region of interest" description="Disordered" evidence="2">
    <location>
        <begin position="1"/>
        <end position="48"/>
    </location>
</feature>
<feature type="domain" description="C2H2-type" evidence="3">
    <location>
        <begin position="48"/>
        <end position="71"/>
    </location>
</feature>
<feature type="compositionally biased region" description="Low complexity" evidence="2">
    <location>
        <begin position="102"/>
        <end position="113"/>
    </location>
</feature>
<feature type="compositionally biased region" description="Pro residues" evidence="2">
    <location>
        <begin position="80"/>
        <end position="93"/>
    </location>
</feature>
<sequence>MSAGASQNEWTGGRLPEAAARAAAGRRRSAANSTGAATIKRKDAPKPLACSECEATFSRRDLLQRHVKLFHPDCDVPVPDAAPEPDIPAPIPVPSRSESAISYTSSTGDGAASTSSGMLLGDLISASPEPMQAPTLPDDMRLPTPPPASMLGQQASTSSSQRTVTYPPPSFPLQNPPTYQAYPLPSLPPSSIPTTPYTMRGLSTSTHSSFSSAGGSLGGGGGGGGPSVPGPYRAYTAPAGYDPLLHLQQAQGQQQPARLYSHAAVQTDLRAHQVPAVGVGAYPHAPHPHPQRYSPYHFPLHAHAHAMPHAAQQLFHPQANAAAGQQQQQQQQQAGPAETSQSPYSPGVDALSLLLQHVNPDGSSGGGPEPSAPAAAGIGVGSPSAASGVPGSTSSATASPAPAVSSAQGASSPIQRNSGAGSAAAAGLDLATLQAFGWMQPADAHHHLGAGGVAAAVMTAVGGSVGAAASLESPSPRPWG</sequence>
<organism evidence="4 5">
    <name type="scientific">Rhodotorula paludigena</name>
    <dbReference type="NCBI Taxonomy" id="86838"/>
    <lineage>
        <taxon>Eukaryota</taxon>
        <taxon>Fungi</taxon>
        <taxon>Dikarya</taxon>
        <taxon>Basidiomycota</taxon>
        <taxon>Pucciniomycotina</taxon>
        <taxon>Microbotryomycetes</taxon>
        <taxon>Sporidiobolales</taxon>
        <taxon>Sporidiobolaceae</taxon>
        <taxon>Rhodotorula</taxon>
    </lineage>
</organism>
<dbReference type="PROSITE" id="PS00028">
    <property type="entry name" value="ZINC_FINGER_C2H2_1"/>
    <property type="match status" value="1"/>
</dbReference>
<evidence type="ECO:0000259" key="3">
    <source>
        <dbReference type="PROSITE" id="PS50157"/>
    </source>
</evidence>
<feature type="region of interest" description="Disordered" evidence="2">
    <location>
        <begin position="192"/>
        <end position="233"/>
    </location>
</feature>
<feature type="region of interest" description="Disordered" evidence="2">
    <location>
        <begin position="319"/>
        <end position="420"/>
    </location>
</feature>
<feature type="compositionally biased region" description="Gly residues" evidence="2">
    <location>
        <begin position="215"/>
        <end position="227"/>
    </location>
</feature>
<accession>A0AAV5GXW1</accession>